<accession>A0A6J5J8T1</accession>
<evidence type="ECO:0000313" key="4">
    <source>
        <dbReference type="Proteomes" id="UP000494322"/>
    </source>
</evidence>
<feature type="signal peptide" evidence="2">
    <location>
        <begin position="1"/>
        <end position="20"/>
    </location>
</feature>
<organism evidence="3 4">
    <name type="scientific">Burkholderia cenocepacia</name>
    <dbReference type="NCBI Taxonomy" id="95486"/>
    <lineage>
        <taxon>Bacteria</taxon>
        <taxon>Pseudomonadati</taxon>
        <taxon>Pseudomonadota</taxon>
        <taxon>Betaproteobacteria</taxon>
        <taxon>Burkholderiales</taxon>
        <taxon>Burkholderiaceae</taxon>
        <taxon>Burkholderia</taxon>
        <taxon>Burkholderia cepacia complex</taxon>
    </lineage>
</organism>
<evidence type="ECO:0000256" key="2">
    <source>
        <dbReference type="SAM" id="SignalP"/>
    </source>
</evidence>
<keyword evidence="1" id="KW-0175">Coiled coil</keyword>
<evidence type="ECO:0000256" key="1">
    <source>
        <dbReference type="SAM" id="Coils"/>
    </source>
</evidence>
<feature type="chain" id="PRO_5027022570" evidence="2">
    <location>
        <begin position="21"/>
        <end position="85"/>
    </location>
</feature>
<sequence>MNSTKLLPILAATFAVAAHAQTVVGSDGWTYMVLQSQPQGQGSIYGAYQRAEESNAQTELLQQQAELLRQQAALLQQQREQMEQK</sequence>
<dbReference type="Proteomes" id="UP000494322">
    <property type="component" value="Unassembled WGS sequence"/>
</dbReference>
<evidence type="ECO:0000313" key="3">
    <source>
        <dbReference type="EMBL" id="CAB3968096.1"/>
    </source>
</evidence>
<reference evidence="3 4" key="1">
    <citation type="submission" date="2020-04" db="EMBL/GenBank/DDBJ databases">
        <authorList>
            <person name="Depoorter E."/>
        </authorList>
    </citation>
    <scope>NUCLEOTIDE SEQUENCE [LARGE SCALE GENOMIC DNA]</scope>
    <source>
        <strain evidence="3 4">BCC0132</strain>
    </source>
</reference>
<keyword evidence="2" id="KW-0732">Signal</keyword>
<protein>
    <submittedName>
        <fullName evidence="3">Uncharacterized protein</fullName>
    </submittedName>
</protein>
<feature type="coiled-coil region" evidence="1">
    <location>
        <begin position="51"/>
        <end position="85"/>
    </location>
</feature>
<proteinExistence type="predicted"/>
<dbReference type="AlphaFoldDB" id="A0A6J5J8T1"/>
<gene>
    <name evidence="3" type="ORF">BCO9919_03103</name>
</gene>
<name>A0A6J5J8T1_9BURK</name>
<dbReference type="RefSeq" id="WP_175238514.1">
    <property type="nucleotide sequence ID" value="NZ_CABWIK020000016.1"/>
</dbReference>
<dbReference type="EMBL" id="CABWIK020000016">
    <property type="protein sequence ID" value="CAB3968096.1"/>
    <property type="molecule type" value="Genomic_DNA"/>
</dbReference>